<keyword evidence="10" id="KW-1185">Reference proteome</keyword>
<dbReference type="InterPro" id="IPR036396">
    <property type="entry name" value="Cyt_P450_sf"/>
</dbReference>
<keyword evidence="9" id="KW-0812">Transmembrane</keyword>
<dbReference type="InterPro" id="IPR001128">
    <property type="entry name" value="Cyt_P450"/>
</dbReference>
<dbReference type="GeneID" id="41962057"/>
<reference evidence="11" key="3">
    <citation type="submission" date="2025-08" db="UniProtKB">
        <authorList>
            <consortium name="RefSeq"/>
        </authorList>
    </citation>
    <scope>IDENTIFICATION</scope>
    <source>
        <strain evidence="11">NI907</strain>
    </source>
</reference>
<evidence type="ECO:0000256" key="8">
    <source>
        <dbReference type="PIRSR" id="PIRSR602403-1"/>
    </source>
</evidence>
<keyword evidence="3 8" id="KW-0349">Heme</keyword>
<dbReference type="PANTHER" id="PTHR46206">
    <property type="entry name" value="CYTOCHROME P450"/>
    <property type="match status" value="1"/>
</dbReference>
<dbReference type="KEGG" id="pgri:PgNI_07131"/>
<evidence type="ECO:0000256" key="2">
    <source>
        <dbReference type="ARBA" id="ARBA00010617"/>
    </source>
</evidence>
<evidence type="ECO:0000313" key="10">
    <source>
        <dbReference type="Proteomes" id="UP000515153"/>
    </source>
</evidence>
<keyword evidence="5" id="KW-0560">Oxidoreductase</keyword>
<evidence type="ECO:0000256" key="1">
    <source>
        <dbReference type="ARBA" id="ARBA00001971"/>
    </source>
</evidence>
<evidence type="ECO:0000256" key="5">
    <source>
        <dbReference type="ARBA" id="ARBA00023002"/>
    </source>
</evidence>
<comment type="cofactor">
    <cofactor evidence="1 8">
        <name>heme</name>
        <dbReference type="ChEBI" id="CHEBI:30413"/>
    </cofactor>
</comment>
<dbReference type="GO" id="GO:0005506">
    <property type="term" value="F:iron ion binding"/>
    <property type="evidence" value="ECO:0007669"/>
    <property type="project" value="InterPro"/>
</dbReference>
<gene>
    <name evidence="11" type="ORF">PgNI_07131</name>
</gene>
<evidence type="ECO:0000256" key="3">
    <source>
        <dbReference type="ARBA" id="ARBA00022617"/>
    </source>
</evidence>
<dbReference type="GO" id="GO:0004497">
    <property type="term" value="F:monooxygenase activity"/>
    <property type="evidence" value="ECO:0007669"/>
    <property type="project" value="UniProtKB-KW"/>
</dbReference>
<dbReference type="SUPFAM" id="SSF48264">
    <property type="entry name" value="Cytochrome P450"/>
    <property type="match status" value="1"/>
</dbReference>
<protein>
    <submittedName>
        <fullName evidence="11">Uncharacterized protein</fullName>
    </submittedName>
</protein>
<dbReference type="GO" id="GO:0020037">
    <property type="term" value="F:heme binding"/>
    <property type="evidence" value="ECO:0007669"/>
    <property type="project" value="InterPro"/>
</dbReference>
<name>A0A6P8B2Y3_PYRGI</name>
<dbReference type="RefSeq" id="XP_030981485.1">
    <property type="nucleotide sequence ID" value="XM_031127148.1"/>
</dbReference>
<organism evidence="10 11">
    <name type="scientific">Pyricularia grisea</name>
    <name type="common">Crabgrass-specific blast fungus</name>
    <name type="synonym">Magnaporthe grisea</name>
    <dbReference type="NCBI Taxonomy" id="148305"/>
    <lineage>
        <taxon>Eukaryota</taxon>
        <taxon>Fungi</taxon>
        <taxon>Dikarya</taxon>
        <taxon>Ascomycota</taxon>
        <taxon>Pezizomycotina</taxon>
        <taxon>Sordariomycetes</taxon>
        <taxon>Sordariomycetidae</taxon>
        <taxon>Magnaporthales</taxon>
        <taxon>Pyriculariaceae</taxon>
        <taxon>Pyricularia</taxon>
    </lineage>
</organism>
<dbReference type="CDD" id="cd11041">
    <property type="entry name" value="CYP503A1-like"/>
    <property type="match status" value="1"/>
</dbReference>
<keyword evidence="9" id="KW-1133">Transmembrane helix</keyword>
<keyword evidence="7" id="KW-0503">Monooxygenase</keyword>
<evidence type="ECO:0000256" key="9">
    <source>
        <dbReference type="SAM" id="Phobius"/>
    </source>
</evidence>
<dbReference type="PRINTS" id="PR00465">
    <property type="entry name" value="EP450IV"/>
</dbReference>
<dbReference type="PANTHER" id="PTHR46206:SF2">
    <property type="entry name" value="CYTOCHROME P450 MONOOXYGENASE AUSG-RELATED"/>
    <property type="match status" value="1"/>
</dbReference>
<dbReference type="Pfam" id="PF00067">
    <property type="entry name" value="p450"/>
    <property type="match status" value="1"/>
</dbReference>
<evidence type="ECO:0000256" key="6">
    <source>
        <dbReference type="ARBA" id="ARBA00023004"/>
    </source>
</evidence>
<sequence length="513" mass="57465">MANSTDLPLVLSGVSAPFSGPTIALTLGALLLIPAIFKYMKADRIPLINPPGFFQLSLQKKVEFSTKGVHYFFQGQERHPGKPFKLLTNNGVMTILPPEKAHEIRNLETLDFRKGFCDTIPIGLPGGQAMHVPEHPGEILQKVCMRDLTKRLDTFNEALASETSFAIEKNFGNSAEWTTAPLYMSVVDIIARQSARIFSGQDLARNEEWLHITKHYTVAATQLFTTMRGYPSLLRVPAYWLSASGKSFRDTYARAQQLLNPMLAARQQERQKCARSGTPQPVHDDAFGWLEREGGTIEPVDFQLAISFAAIHTTSDLLAQTMLCLAANPACVDELREEMLRVLPVHGLKKTGLSALRLLDSAIKESQRLKPLQIVTMQRLVMAKTILSDGTTLRKDERVAIDATKVWDESRHPNPKTFDPHRFNDNDPKSSLVSAAADHLAWGYGKYVCPGRFFAANEIKIALCHLLLKYDWKLEEGSALEPFYIGTDPMVNPFAKFVFRRRAEEVDLGSLQW</sequence>
<dbReference type="Gene3D" id="1.10.630.10">
    <property type="entry name" value="Cytochrome P450"/>
    <property type="match status" value="1"/>
</dbReference>
<keyword evidence="6 8" id="KW-0408">Iron</keyword>
<evidence type="ECO:0000313" key="11">
    <source>
        <dbReference type="RefSeq" id="XP_030981485.1"/>
    </source>
</evidence>
<reference evidence="11" key="2">
    <citation type="submission" date="2019-10" db="EMBL/GenBank/DDBJ databases">
        <authorList>
            <consortium name="NCBI Genome Project"/>
        </authorList>
    </citation>
    <scope>NUCLEOTIDE SEQUENCE</scope>
    <source>
        <strain evidence="11">NI907</strain>
    </source>
</reference>
<keyword evidence="4 8" id="KW-0479">Metal-binding</keyword>
<dbReference type="GO" id="GO:0016705">
    <property type="term" value="F:oxidoreductase activity, acting on paired donors, with incorporation or reduction of molecular oxygen"/>
    <property type="evidence" value="ECO:0007669"/>
    <property type="project" value="InterPro"/>
</dbReference>
<feature type="binding site" description="axial binding residue" evidence="8">
    <location>
        <position position="449"/>
    </location>
    <ligand>
        <name>heme</name>
        <dbReference type="ChEBI" id="CHEBI:30413"/>
    </ligand>
    <ligandPart>
        <name>Fe</name>
        <dbReference type="ChEBI" id="CHEBI:18248"/>
    </ligandPart>
</feature>
<evidence type="ECO:0000256" key="4">
    <source>
        <dbReference type="ARBA" id="ARBA00022723"/>
    </source>
</evidence>
<evidence type="ECO:0000256" key="7">
    <source>
        <dbReference type="ARBA" id="ARBA00023033"/>
    </source>
</evidence>
<keyword evidence="9" id="KW-0472">Membrane</keyword>
<comment type="similarity">
    <text evidence="2">Belongs to the cytochrome P450 family.</text>
</comment>
<dbReference type="Proteomes" id="UP000515153">
    <property type="component" value="Unplaced"/>
</dbReference>
<dbReference type="AlphaFoldDB" id="A0A6P8B2Y3"/>
<feature type="transmembrane region" description="Helical" evidence="9">
    <location>
        <begin position="18"/>
        <end position="37"/>
    </location>
</feature>
<reference evidence="11" key="1">
    <citation type="journal article" date="2019" name="Mol. Biol. Evol.">
        <title>Blast fungal genomes show frequent chromosomal changes, gene gains and losses, and effector gene turnover.</title>
        <authorList>
            <person name="Gomez Luciano L.B."/>
            <person name="Jason Tsai I."/>
            <person name="Chuma I."/>
            <person name="Tosa Y."/>
            <person name="Chen Y.H."/>
            <person name="Li J.Y."/>
            <person name="Li M.Y."/>
            <person name="Jade Lu M.Y."/>
            <person name="Nakayashiki H."/>
            <person name="Li W.H."/>
        </authorList>
    </citation>
    <scope>NUCLEOTIDE SEQUENCE</scope>
    <source>
        <strain evidence="11">NI907</strain>
    </source>
</reference>
<proteinExistence type="inferred from homology"/>
<accession>A0A6P8B2Y3</accession>
<dbReference type="InterPro" id="IPR002403">
    <property type="entry name" value="Cyt_P450_E_grp-IV"/>
</dbReference>